<feature type="chain" id="PRO_5002533649" evidence="3">
    <location>
        <begin position="27"/>
        <end position="550"/>
    </location>
</feature>
<feature type="region of interest" description="Disordered" evidence="1">
    <location>
        <begin position="133"/>
        <end position="171"/>
    </location>
</feature>
<evidence type="ECO:0000256" key="3">
    <source>
        <dbReference type="SAM" id="SignalP"/>
    </source>
</evidence>
<dbReference type="PROSITE" id="PS50206">
    <property type="entry name" value="RHODANESE_3"/>
    <property type="match status" value="2"/>
</dbReference>
<keyword evidence="3" id="KW-0732">Signal</keyword>
<dbReference type="Proteomes" id="UP000033935">
    <property type="component" value="Unassembled WGS sequence"/>
</dbReference>
<proteinExistence type="predicted"/>
<feature type="domain" description="Rhodanese" evidence="4">
    <location>
        <begin position="348"/>
        <end position="436"/>
    </location>
</feature>
<accession>A0A0G0MS45</accession>
<dbReference type="EMBL" id="LBWG01000034">
    <property type="protein sequence ID" value="KKR03241.1"/>
    <property type="molecule type" value="Genomic_DNA"/>
</dbReference>
<dbReference type="InterPro" id="IPR001763">
    <property type="entry name" value="Rhodanese-like_dom"/>
</dbReference>
<feature type="transmembrane region" description="Helical" evidence="2">
    <location>
        <begin position="74"/>
        <end position="95"/>
    </location>
</feature>
<dbReference type="PANTHER" id="PTHR43031">
    <property type="entry name" value="FAD-DEPENDENT OXIDOREDUCTASE"/>
    <property type="match status" value="1"/>
</dbReference>
<dbReference type="Pfam" id="PF00581">
    <property type="entry name" value="Rhodanese"/>
    <property type="match status" value="2"/>
</dbReference>
<keyword evidence="2" id="KW-0812">Transmembrane</keyword>
<reference evidence="5 6" key="1">
    <citation type="journal article" date="2015" name="Nature">
        <title>rRNA introns, odd ribosomes, and small enigmatic genomes across a large radiation of phyla.</title>
        <authorList>
            <person name="Brown C.T."/>
            <person name="Hug L.A."/>
            <person name="Thomas B.C."/>
            <person name="Sharon I."/>
            <person name="Castelle C.J."/>
            <person name="Singh A."/>
            <person name="Wilkins M.J."/>
            <person name="Williams K.H."/>
            <person name="Banfield J.F."/>
        </authorList>
    </citation>
    <scope>NUCLEOTIDE SEQUENCE [LARGE SCALE GENOMIC DNA]</scope>
</reference>
<dbReference type="AlphaFoldDB" id="A0A0G0MS45"/>
<dbReference type="SUPFAM" id="SSF52821">
    <property type="entry name" value="Rhodanese/Cell cycle control phosphatase"/>
    <property type="match status" value="2"/>
</dbReference>
<evidence type="ECO:0000313" key="5">
    <source>
        <dbReference type="EMBL" id="KKR03241.1"/>
    </source>
</evidence>
<dbReference type="SMART" id="SM00450">
    <property type="entry name" value="RHOD"/>
    <property type="match status" value="2"/>
</dbReference>
<sequence>MNKKIIKLAAFLLLVHSFIFPEAAHAVIPPDFIFNIGTQIVQFFSIIAIFATAILGTFFQFFKTRYYAIKHKKTVLSLTILTIIVVSLVSSYFYATYKQNAEYQKWLEESQRYTSNQNINLDSNNDGLTNLEETKLVTDPNNRDTDSDGYSDGEEVKNGYNPNGPKNLEEGVVNEDKNDQLNIGSENNKNIDTSAEKFISNVNLTDSSERFISKYYGNIANGNLEQAYEMSKKTVGFETFKGWYLKTSKITLDKLVRIDEKKSSIELTLYEDGTFTRYGVLMTLTLQGETPVRVEKSEVKILTQGLIDNQNISIDKSKTAQEYDFFAKNENSNILVTNQDFKRITDSQQSDYIVLDAREDIEYENGYFPGSIHIRFADLKAGRWIELPKEKPVYVICWSGIRGKEVAEFLRTKKIVSSYLENGANGWVEFGGKWIGEIKFGEKYTDPKYQIVFSTDDVKQKVTEGVILVDTREPYKYIQSHIAGSVNIPIMYTPTINLEKTFNQVPANSKVITVCDGYVNCFDAKITGVELERRGNQFLGRYNKPWEYEK</sequence>
<protein>
    <submittedName>
        <fullName evidence="5">Sulfurtransferase</fullName>
    </submittedName>
</protein>
<evidence type="ECO:0000313" key="6">
    <source>
        <dbReference type="Proteomes" id="UP000033935"/>
    </source>
</evidence>
<feature type="signal peptide" evidence="3">
    <location>
        <begin position="1"/>
        <end position="26"/>
    </location>
</feature>
<dbReference type="GO" id="GO:0016740">
    <property type="term" value="F:transferase activity"/>
    <property type="evidence" value="ECO:0007669"/>
    <property type="project" value="UniProtKB-KW"/>
</dbReference>
<dbReference type="CDD" id="cd00158">
    <property type="entry name" value="RHOD"/>
    <property type="match status" value="2"/>
</dbReference>
<evidence type="ECO:0000256" key="1">
    <source>
        <dbReference type="SAM" id="MobiDB-lite"/>
    </source>
</evidence>
<dbReference type="InterPro" id="IPR036873">
    <property type="entry name" value="Rhodanese-like_dom_sf"/>
</dbReference>
<keyword evidence="2" id="KW-0472">Membrane</keyword>
<organism evidence="5 6">
    <name type="scientific">Candidatus Uhrbacteria bacterium GW2011_GWF2_39_13</name>
    <dbReference type="NCBI Taxonomy" id="1618995"/>
    <lineage>
        <taxon>Bacteria</taxon>
        <taxon>Candidatus Uhriibacteriota</taxon>
    </lineage>
</organism>
<name>A0A0G0MS45_9BACT</name>
<evidence type="ECO:0000259" key="4">
    <source>
        <dbReference type="PROSITE" id="PS50206"/>
    </source>
</evidence>
<gene>
    <name evidence="5" type="ORF">UT30_C0034G0006</name>
</gene>
<dbReference type="PANTHER" id="PTHR43031:SF1">
    <property type="entry name" value="PYRIDINE NUCLEOTIDE-DISULPHIDE OXIDOREDUCTASE"/>
    <property type="match status" value="1"/>
</dbReference>
<comment type="caution">
    <text evidence="5">The sequence shown here is derived from an EMBL/GenBank/DDBJ whole genome shotgun (WGS) entry which is preliminary data.</text>
</comment>
<dbReference type="Gene3D" id="3.40.250.10">
    <property type="entry name" value="Rhodanese-like domain"/>
    <property type="match status" value="2"/>
</dbReference>
<keyword evidence="5" id="KW-0808">Transferase</keyword>
<keyword evidence="2" id="KW-1133">Transmembrane helix</keyword>
<dbReference type="InterPro" id="IPR050229">
    <property type="entry name" value="GlpE_sulfurtransferase"/>
</dbReference>
<feature type="transmembrane region" description="Helical" evidence="2">
    <location>
        <begin position="42"/>
        <end position="62"/>
    </location>
</feature>
<feature type="compositionally biased region" description="Basic and acidic residues" evidence="1">
    <location>
        <begin position="133"/>
        <end position="146"/>
    </location>
</feature>
<feature type="domain" description="Rhodanese" evidence="4">
    <location>
        <begin position="462"/>
        <end position="535"/>
    </location>
</feature>
<evidence type="ECO:0000256" key="2">
    <source>
        <dbReference type="SAM" id="Phobius"/>
    </source>
</evidence>